<keyword evidence="8" id="KW-1185">Reference proteome</keyword>
<evidence type="ECO:0000313" key="7">
    <source>
        <dbReference type="EMBL" id="VEN52731.1"/>
    </source>
</evidence>
<dbReference type="GO" id="GO:0043066">
    <property type="term" value="P:negative regulation of apoptotic process"/>
    <property type="evidence" value="ECO:0007669"/>
    <property type="project" value="InterPro"/>
</dbReference>
<dbReference type="Proteomes" id="UP000410492">
    <property type="component" value="Unassembled WGS sequence"/>
</dbReference>
<organism evidence="7 8">
    <name type="scientific">Callosobruchus maculatus</name>
    <name type="common">Southern cowpea weevil</name>
    <name type="synonym">Pulse bruchid</name>
    <dbReference type="NCBI Taxonomy" id="64391"/>
    <lineage>
        <taxon>Eukaryota</taxon>
        <taxon>Metazoa</taxon>
        <taxon>Ecdysozoa</taxon>
        <taxon>Arthropoda</taxon>
        <taxon>Hexapoda</taxon>
        <taxon>Insecta</taxon>
        <taxon>Pterygota</taxon>
        <taxon>Neoptera</taxon>
        <taxon>Endopterygota</taxon>
        <taxon>Coleoptera</taxon>
        <taxon>Polyphaga</taxon>
        <taxon>Cucujiformia</taxon>
        <taxon>Chrysomeloidea</taxon>
        <taxon>Chrysomelidae</taxon>
        <taxon>Bruchinae</taxon>
        <taxon>Bruchini</taxon>
        <taxon>Callosobruchus</taxon>
    </lineage>
</organism>
<evidence type="ECO:0000256" key="5">
    <source>
        <dbReference type="ARBA" id="ARBA00023228"/>
    </source>
</evidence>
<dbReference type="PANTHER" id="PTHR13342:SF2">
    <property type="entry name" value="RAGULATOR COMPLEX PROTEIN LAMTOR5"/>
    <property type="match status" value="1"/>
</dbReference>
<evidence type="ECO:0000256" key="1">
    <source>
        <dbReference type="ARBA" id="ARBA00004371"/>
    </source>
</evidence>
<dbReference type="PANTHER" id="PTHR13342">
    <property type="entry name" value="RAGULATOR COMPLEX PROTEIN LAMTOR5"/>
    <property type="match status" value="1"/>
</dbReference>
<reference evidence="7 8" key="1">
    <citation type="submission" date="2019-01" db="EMBL/GenBank/DDBJ databases">
        <authorList>
            <person name="Sayadi A."/>
        </authorList>
    </citation>
    <scope>NUCLEOTIDE SEQUENCE [LARGE SCALE GENOMIC DNA]</scope>
</reference>
<protein>
    <recommendedName>
        <fullName evidence="6">Late endosomal/lysosomal adaptor and MAPK and MTOR activator 5</fullName>
    </recommendedName>
</protein>
<evidence type="ECO:0000256" key="6">
    <source>
        <dbReference type="ARBA" id="ARBA00032692"/>
    </source>
</evidence>
<keyword evidence="4" id="KW-0963">Cytoplasm</keyword>
<name>A0A653CXS5_CALMS</name>
<dbReference type="InterPro" id="IPR024135">
    <property type="entry name" value="LAMTOR5"/>
</dbReference>
<evidence type="ECO:0000256" key="2">
    <source>
        <dbReference type="ARBA" id="ARBA00004496"/>
    </source>
</evidence>
<dbReference type="AlphaFoldDB" id="A0A653CXS5"/>
<evidence type="ECO:0000256" key="4">
    <source>
        <dbReference type="ARBA" id="ARBA00022490"/>
    </source>
</evidence>
<keyword evidence="5" id="KW-0458">Lysosome</keyword>
<sequence>MEKKLETVMEELITRPGVIGCIFADHQGLCLGVKGKASTESAGIIHAMAEEAARLEPKSKPPVILLENDNRSCILTTTGTLTGAIFKSLN</sequence>
<dbReference type="GO" id="GO:0005764">
    <property type="term" value="C:lysosome"/>
    <property type="evidence" value="ECO:0007669"/>
    <property type="project" value="UniProtKB-SubCell"/>
</dbReference>
<dbReference type="GO" id="GO:0005085">
    <property type="term" value="F:guanyl-nucleotide exchange factor activity"/>
    <property type="evidence" value="ECO:0007669"/>
    <property type="project" value="TreeGrafter"/>
</dbReference>
<dbReference type="OrthoDB" id="76862at2759"/>
<dbReference type="GO" id="GO:1904263">
    <property type="term" value="P:positive regulation of TORC1 signaling"/>
    <property type="evidence" value="ECO:0007669"/>
    <property type="project" value="TreeGrafter"/>
</dbReference>
<comment type="similarity">
    <text evidence="3">Belongs to the LAMTOR5 family.</text>
</comment>
<proteinExistence type="inferred from homology"/>
<accession>A0A653CXS5</accession>
<gene>
    <name evidence="7" type="ORF">CALMAC_LOCUS12754</name>
</gene>
<comment type="subcellular location">
    <subcellularLocation>
        <location evidence="2">Cytoplasm</location>
    </subcellularLocation>
    <subcellularLocation>
        <location evidence="1">Lysosome</location>
    </subcellularLocation>
</comment>
<evidence type="ECO:0000313" key="8">
    <source>
        <dbReference type="Proteomes" id="UP000410492"/>
    </source>
</evidence>
<dbReference type="GO" id="GO:0071986">
    <property type="term" value="C:Ragulator complex"/>
    <property type="evidence" value="ECO:0007669"/>
    <property type="project" value="InterPro"/>
</dbReference>
<dbReference type="Pfam" id="PF16672">
    <property type="entry name" value="LAMTOR5"/>
    <property type="match status" value="1"/>
</dbReference>
<dbReference type="EMBL" id="CAACVG010009268">
    <property type="protein sequence ID" value="VEN52731.1"/>
    <property type="molecule type" value="Genomic_DNA"/>
</dbReference>
<evidence type="ECO:0000256" key="3">
    <source>
        <dbReference type="ARBA" id="ARBA00007795"/>
    </source>
</evidence>
<dbReference type="FunFam" id="3.30.450.30:FF:000005">
    <property type="entry name" value="Ragulator complex protein LAMTOR5 homolog"/>
    <property type="match status" value="1"/>
</dbReference>
<dbReference type="GO" id="GO:0071230">
    <property type="term" value="P:cellular response to amino acid stimulus"/>
    <property type="evidence" value="ECO:0007669"/>
    <property type="project" value="TreeGrafter"/>
</dbReference>
<dbReference type="PRINTS" id="PR02092">
    <property type="entry name" value="HEPBVIRUSXIP"/>
</dbReference>
<dbReference type="Gene3D" id="3.30.450.30">
    <property type="entry name" value="Dynein light chain 2a, cytoplasmic"/>
    <property type="match status" value="1"/>
</dbReference>